<dbReference type="GO" id="GO:0006004">
    <property type="term" value="P:fucose metabolic process"/>
    <property type="evidence" value="ECO:0007669"/>
    <property type="project" value="UniProtKB-KW"/>
</dbReference>
<protein>
    <recommendedName>
        <fullName evidence="7">Fucose-specific lectin</fullName>
    </recommendedName>
</protein>
<dbReference type="AlphaFoldDB" id="A0A9P6L652"/>
<evidence type="ECO:0008006" key="7">
    <source>
        <dbReference type="Google" id="ProtNLM"/>
    </source>
</evidence>
<gene>
    <name evidence="5" type="ORF">BJ322DRAFT_883240</name>
</gene>
<keyword evidence="3" id="KW-0294">Fucose metabolism</keyword>
<name>A0A9P6L652_9AGAM</name>
<keyword evidence="4" id="KW-0119">Carbohydrate metabolism</keyword>
<dbReference type="GO" id="GO:0016740">
    <property type="term" value="F:transferase activity"/>
    <property type="evidence" value="ECO:0007669"/>
    <property type="project" value="UniProtKB-KW"/>
</dbReference>
<comment type="similarity">
    <text evidence="1">Belongs to the fungal fucose-specific lectin family.</text>
</comment>
<dbReference type="InterPro" id="IPR012475">
    <property type="entry name" value="Fungal_lectin"/>
</dbReference>
<organism evidence="5 6">
    <name type="scientific">Thelephora terrestris</name>
    <dbReference type="NCBI Taxonomy" id="56493"/>
    <lineage>
        <taxon>Eukaryota</taxon>
        <taxon>Fungi</taxon>
        <taxon>Dikarya</taxon>
        <taxon>Basidiomycota</taxon>
        <taxon>Agaricomycotina</taxon>
        <taxon>Agaricomycetes</taxon>
        <taxon>Thelephorales</taxon>
        <taxon>Thelephoraceae</taxon>
        <taxon>Thelephora</taxon>
    </lineage>
</organism>
<keyword evidence="6" id="KW-1185">Reference proteome</keyword>
<proteinExistence type="inferred from homology"/>
<evidence type="ECO:0000313" key="5">
    <source>
        <dbReference type="EMBL" id="KAF9783854.1"/>
    </source>
</evidence>
<dbReference type="Pfam" id="PF07938">
    <property type="entry name" value="Fungal_lectin"/>
    <property type="match status" value="1"/>
</dbReference>
<evidence type="ECO:0000256" key="1">
    <source>
        <dbReference type="ARBA" id="ARBA00009042"/>
    </source>
</evidence>
<keyword evidence="2" id="KW-0808">Transferase</keyword>
<dbReference type="Gene3D" id="3.40.50.11350">
    <property type="match status" value="1"/>
</dbReference>
<accession>A0A9P6L652</accession>
<dbReference type="OrthoDB" id="2559662at2759"/>
<dbReference type="SUPFAM" id="SSF89372">
    <property type="entry name" value="Fucose-specific lectin"/>
    <property type="match status" value="1"/>
</dbReference>
<comment type="caution">
    <text evidence="5">The sequence shown here is derived from an EMBL/GenBank/DDBJ whole genome shotgun (WGS) entry which is preliminary data.</text>
</comment>
<dbReference type="Proteomes" id="UP000736335">
    <property type="component" value="Unassembled WGS sequence"/>
</dbReference>
<evidence type="ECO:0000256" key="2">
    <source>
        <dbReference type="ARBA" id="ARBA00022679"/>
    </source>
</evidence>
<dbReference type="Gene3D" id="2.120.10.70">
    <property type="entry name" value="Fucose-specific lectin"/>
    <property type="match status" value="1"/>
</dbReference>
<evidence type="ECO:0000313" key="6">
    <source>
        <dbReference type="Proteomes" id="UP000736335"/>
    </source>
</evidence>
<reference evidence="5" key="2">
    <citation type="submission" date="2020-11" db="EMBL/GenBank/DDBJ databases">
        <authorList>
            <consortium name="DOE Joint Genome Institute"/>
            <person name="Kuo A."/>
            <person name="Miyauchi S."/>
            <person name="Kiss E."/>
            <person name="Drula E."/>
            <person name="Kohler A."/>
            <person name="Sanchez-Garcia M."/>
            <person name="Andreopoulos B."/>
            <person name="Barry K.W."/>
            <person name="Bonito G."/>
            <person name="Buee M."/>
            <person name="Carver A."/>
            <person name="Chen C."/>
            <person name="Cichocki N."/>
            <person name="Clum A."/>
            <person name="Culley D."/>
            <person name="Crous P.W."/>
            <person name="Fauchery L."/>
            <person name="Girlanda M."/>
            <person name="Hayes R."/>
            <person name="Keri Z."/>
            <person name="Labutti K."/>
            <person name="Lipzen A."/>
            <person name="Lombard V."/>
            <person name="Magnuson J."/>
            <person name="Maillard F."/>
            <person name="Morin E."/>
            <person name="Murat C."/>
            <person name="Nolan M."/>
            <person name="Ohm R."/>
            <person name="Pangilinan J."/>
            <person name="Pereira M."/>
            <person name="Perotto S."/>
            <person name="Peter M."/>
            <person name="Riley R."/>
            <person name="Sitrit Y."/>
            <person name="Stielow B."/>
            <person name="Szollosi G."/>
            <person name="Zifcakova L."/>
            <person name="Stursova M."/>
            <person name="Spatafora J.W."/>
            <person name="Tedersoo L."/>
            <person name="Vaario L.-M."/>
            <person name="Yamada A."/>
            <person name="Yan M."/>
            <person name="Wang P."/>
            <person name="Xu J."/>
            <person name="Bruns T."/>
            <person name="Baldrian P."/>
            <person name="Vilgalys R."/>
            <person name="Henrissat B."/>
            <person name="Grigoriev I.V."/>
            <person name="Hibbett D."/>
            <person name="Nagy L.G."/>
            <person name="Martin F.M."/>
        </authorList>
    </citation>
    <scope>NUCLEOTIDE SEQUENCE</scope>
    <source>
        <strain evidence="5">UH-Tt-Lm1</strain>
    </source>
</reference>
<dbReference type="InterPro" id="IPR019378">
    <property type="entry name" value="GDP-Fuc_O-FucTrfase"/>
</dbReference>
<dbReference type="EMBL" id="WIUZ02000009">
    <property type="protein sequence ID" value="KAF9783854.1"/>
    <property type="molecule type" value="Genomic_DNA"/>
</dbReference>
<reference evidence="5" key="1">
    <citation type="journal article" date="2020" name="Nat. Commun.">
        <title>Large-scale genome sequencing of mycorrhizal fungi provides insights into the early evolution of symbiotic traits.</title>
        <authorList>
            <person name="Miyauchi S."/>
            <person name="Kiss E."/>
            <person name="Kuo A."/>
            <person name="Drula E."/>
            <person name="Kohler A."/>
            <person name="Sanchez-Garcia M."/>
            <person name="Morin E."/>
            <person name="Andreopoulos B."/>
            <person name="Barry K.W."/>
            <person name="Bonito G."/>
            <person name="Buee M."/>
            <person name="Carver A."/>
            <person name="Chen C."/>
            <person name="Cichocki N."/>
            <person name="Clum A."/>
            <person name="Culley D."/>
            <person name="Crous P.W."/>
            <person name="Fauchery L."/>
            <person name="Girlanda M."/>
            <person name="Hayes R.D."/>
            <person name="Keri Z."/>
            <person name="LaButti K."/>
            <person name="Lipzen A."/>
            <person name="Lombard V."/>
            <person name="Magnuson J."/>
            <person name="Maillard F."/>
            <person name="Murat C."/>
            <person name="Nolan M."/>
            <person name="Ohm R.A."/>
            <person name="Pangilinan J."/>
            <person name="Pereira M.F."/>
            <person name="Perotto S."/>
            <person name="Peter M."/>
            <person name="Pfister S."/>
            <person name="Riley R."/>
            <person name="Sitrit Y."/>
            <person name="Stielow J.B."/>
            <person name="Szollosi G."/>
            <person name="Zifcakova L."/>
            <person name="Stursova M."/>
            <person name="Spatafora J.W."/>
            <person name="Tedersoo L."/>
            <person name="Vaario L.M."/>
            <person name="Yamada A."/>
            <person name="Yan M."/>
            <person name="Wang P."/>
            <person name="Xu J."/>
            <person name="Bruns T."/>
            <person name="Baldrian P."/>
            <person name="Vilgalys R."/>
            <person name="Dunand C."/>
            <person name="Henrissat B."/>
            <person name="Grigoriev I.V."/>
            <person name="Hibbett D."/>
            <person name="Nagy L.G."/>
            <person name="Martin F.M."/>
        </authorList>
    </citation>
    <scope>NUCLEOTIDE SEQUENCE</scope>
    <source>
        <strain evidence="5">UH-Tt-Lm1</strain>
    </source>
</reference>
<dbReference type="Pfam" id="PF10250">
    <property type="entry name" value="O-FucT"/>
    <property type="match status" value="1"/>
</dbReference>
<evidence type="ECO:0000256" key="4">
    <source>
        <dbReference type="ARBA" id="ARBA00023277"/>
    </source>
</evidence>
<dbReference type="CDD" id="cd11296">
    <property type="entry name" value="O-FucT_like"/>
    <property type="match status" value="1"/>
</dbReference>
<sequence>MFESIIRAIVELRNDGYWTKGNRLLDALDGTSIAAVAMNWNGGITIRVYYQAEDLSLKEYCHDSGRGQYPGEWNHGKAPSRSPINAAAHEIDGELCIWVCWRNHQEEIVINKYHRFWGPVTRVVRSVPSDSQFALVQWVDGKYTQLRLYYQNDANLVCEQCSDDGGDNWWSGYKWGATRKVVLQLPHYARFFKDEQNLPQHELSLPSPEGKDGRYLWVSNQHSGFGWGNIFGPLCMMSLVAYLSNRAFVFEPYTWHVGDEPYVEHKHEKRLIVSRVPLTALISGPLAGGSFPAGDNHPRSVNKEFYKQVSEGRDVAHLSIKELNEGLEGRPAIEILEKYVQALKDASEDCVELFGSREHPFDYIQFGDAEIQTVYKQLSESPFITEFNWSSLVLSALGHNTSIICPLLPKSGLDLSDPELKFADPVEIASVLPHYIPDLLVLHVRRGDYERHWHFLCTCNSLFCGWNRVPGMGDVFNPKEEEGTKEEIYKKHAYPSDEQIVKKVGEVREKWETGQQGERKLCRLYIATNGTQEETAKLKKALRQAGAWDVIASTYDLALDHEQQYVAYAIDSAIAERAGVFIGTGFSSMSANINFMRRVHGLPLQSSRFW</sequence>
<evidence type="ECO:0000256" key="3">
    <source>
        <dbReference type="ARBA" id="ARBA00023253"/>
    </source>
</evidence>